<keyword evidence="2" id="KW-1185">Reference proteome</keyword>
<accession>A0ABQ3D5F8</accession>
<evidence type="ECO:0000313" key="2">
    <source>
        <dbReference type="Proteomes" id="UP000634455"/>
    </source>
</evidence>
<name>A0ABQ3D5F8_9RHOB</name>
<sequence>MPIDISNAMQPGDLCPSNAIIFQEVGPRGGKTKHFIAIPRGRALPDTRRAGNLWKPRTAQEFKKGFA</sequence>
<reference evidence="2" key="1">
    <citation type="journal article" date="2019" name="Int. J. Syst. Evol. Microbiol.">
        <title>The Global Catalogue of Microorganisms (GCM) 10K type strain sequencing project: providing services to taxonomists for standard genome sequencing and annotation.</title>
        <authorList>
            <consortium name="The Broad Institute Genomics Platform"/>
            <consortium name="The Broad Institute Genome Sequencing Center for Infectious Disease"/>
            <person name="Wu L."/>
            <person name="Ma J."/>
        </authorList>
    </citation>
    <scope>NUCLEOTIDE SEQUENCE [LARGE SCALE GENOMIC DNA]</scope>
    <source>
        <strain evidence="2">KCTC 32465</strain>
    </source>
</reference>
<dbReference type="EMBL" id="BMZF01000009">
    <property type="protein sequence ID" value="GHA59693.1"/>
    <property type="molecule type" value="Genomic_DNA"/>
</dbReference>
<dbReference type="Proteomes" id="UP000634455">
    <property type="component" value="Unassembled WGS sequence"/>
</dbReference>
<gene>
    <name evidence="1" type="ORF">GCM10008927_26580</name>
</gene>
<proteinExistence type="predicted"/>
<organism evidence="1 2">
    <name type="scientific">Paramylibacter ulvae</name>
    <dbReference type="NCBI Taxonomy" id="1651968"/>
    <lineage>
        <taxon>Bacteria</taxon>
        <taxon>Pseudomonadati</taxon>
        <taxon>Pseudomonadota</taxon>
        <taxon>Alphaproteobacteria</taxon>
        <taxon>Rhodobacterales</taxon>
        <taxon>Paracoccaceae</taxon>
        <taxon>Paramylibacter</taxon>
    </lineage>
</organism>
<protein>
    <submittedName>
        <fullName evidence="1">Uncharacterized protein</fullName>
    </submittedName>
</protein>
<evidence type="ECO:0000313" key="1">
    <source>
        <dbReference type="EMBL" id="GHA59693.1"/>
    </source>
</evidence>
<comment type="caution">
    <text evidence="1">The sequence shown here is derived from an EMBL/GenBank/DDBJ whole genome shotgun (WGS) entry which is preliminary data.</text>
</comment>
<dbReference type="RefSeq" id="WP_189641227.1">
    <property type="nucleotide sequence ID" value="NZ_BMZF01000009.1"/>
</dbReference>